<dbReference type="STRING" id="454136.NIES2119_24770"/>
<proteinExistence type="predicted"/>
<dbReference type="PROSITE" id="PS50887">
    <property type="entry name" value="GGDEF"/>
    <property type="match status" value="1"/>
</dbReference>
<dbReference type="EMBL" id="MRCE01000034">
    <property type="protein sequence ID" value="OKH32952.1"/>
    <property type="molecule type" value="Genomic_DNA"/>
</dbReference>
<dbReference type="SUPFAM" id="SSF55073">
    <property type="entry name" value="Nucleotide cyclase"/>
    <property type="match status" value="1"/>
</dbReference>
<dbReference type="InterPro" id="IPR000160">
    <property type="entry name" value="GGDEF_dom"/>
</dbReference>
<dbReference type="InterPro" id="IPR043128">
    <property type="entry name" value="Rev_trsase/Diguanyl_cyclase"/>
</dbReference>
<dbReference type="GO" id="GO:0052621">
    <property type="term" value="F:diguanylate cyclase activity"/>
    <property type="evidence" value="ECO:0007669"/>
    <property type="project" value="TreeGrafter"/>
</dbReference>
<dbReference type="AlphaFoldDB" id="A0A1U7I963"/>
<dbReference type="GO" id="GO:0005886">
    <property type="term" value="C:plasma membrane"/>
    <property type="evidence" value="ECO:0007669"/>
    <property type="project" value="TreeGrafter"/>
</dbReference>
<dbReference type="Gene3D" id="3.30.70.270">
    <property type="match status" value="1"/>
</dbReference>
<name>A0A1U7I963_9CYAN</name>
<dbReference type="OrthoDB" id="453368at2"/>
<dbReference type="CDD" id="cd01949">
    <property type="entry name" value="GGDEF"/>
    <property type="match status" value="1"/>
</dbReference>
<dbReference type="PANTHER" id="PTHR45138">
    <property type="entry name" value="REGULATORY COMPONENTS OF SENSORY TRANSDUCTION SYSTEM"/>
    <property type="match status" value="1"/>
</dbReference>
<gene>
    <name evidence="2" type="ORF">NIES2119_24770</name>
</gene>
<dbReference type="Proteomes" id="UP000185860">
    <property type="component" value="Unassembled WGS sequence"/>
</dbReference>
<dbReference type="RefSeq" id="WP_073596169.1">
    <property type="nucleotide sequence ID" value="NZ_MRCE01000034.1"/>
</dbReference>
<organism evidence="2 3">
    <name type="scientific">[Phormidium ambiguum] IAM M-71</name>
    <dbReference type="NCBI Taxonomy" id="454136"/>
    <lineage>
        <taxon>Bacteria</taxon>
        <taxon>Bacillati</taxon>
        <taxon>Cyanobacteriota</taxon>
        <taxon>Cyanophyceae</taxon>
        <taxon>Oscillatoriophycideae</taxon>
        <taxon>Aerosakkonematales</taxon>
        <taxon>Aerosakkonemataceae</taxon>
        <taxon>Floridanema</taxon>
    </lineage>
</organism>
<evidence type="ECO:0000259" key="1">
    <source>
        <dbReference type="PROSITE" id="PS50887"/>
    </source>
</evidence>
<dbReference type="Pfam" id="PF00990">
    <property type="entry name" value="GGDEF"/>
    <property type="match status" value="1"/>
</dbReference>
<accession>A0A1U7I963</accession>
<protein>
    <submittedName>
        <fullName evidence="2">GGDEF domain-containing protein</fullName>
    </submittedName>
</protein>
<comment type="caution">
    <text evidence="2">The sequence shown here is derived from an EMBL/GenBank/DDBJ whole genome shotgun (WGS) entry which is preliminary data.</text>
</comment>
<evidence type="ECO:0000313" key="3">
    <source>
        <dbReference type="Proteomes" id="UP000185860"/>
    </source>
</evidence>
<dbReference type="GO" id="GO:1902201">
    <property type="term" value="P:negative regulation of bacterial-type flagellum-dependent cell motility"/>
    <property type="evidence" value="ECO:0007669"/>
    <property type="project" value="TreeGrafter"/>
</dbReference>
<dbReference type="InterPro" id="IPR029787">
    <property type="entry name" value="Nucleotide_cyclase"/>
</dbReference>
<feature type="domain" description="GGDEF" evidence="1">
    <location>
        <begin position="195"/>
        <end position="330"/>
    </location>
</feature>
<dbReference type="SMART" id="SM00267">
    <property type="entry name" value="GGDEF"/>
    <property type="match status" value="1"/>
</dbReference>
<dbReference type="FunFam" id="3.30.70.270:FF:000001">
    <property type="entry name" value="Diguanylate cyclase domain protein"/>
    <property type="match status" value="1"/>
</dbReference>
<dbReference type="NCBIfam" id="TIGR00254">
    <property type="entry name" value="GGDEF"/>
    <property type="match status" value="1"/>
</dbReference>
<dbReference type="PANTHER" id="PTHR45138:SF9">
    <property type="entry name" value="DIGUANYLATE CYCLASE DGCM-RELATED"/>
    <property type="match status" value="1"/>
</dbReference>
<sequence length="332" mass="37136">MNASILIVGSVEFHATLLDRLHYLATCSVEVIPSTKEVMSSIQAKKPDLVILSASQTGSIEICRLLKQSSNLAWIYCILVSIQPINALEEISPGWNWELGLRATALEAGADACCWLSPIQNDGRLAEAEWKLQNLLLTSQIQVGVRQVQIYRSLMQSNDYLSAIALADPLTELSNRRALDWELPRQIYNARTRSTPLSLLILDVDYFKLVNDNHGHLVGDRVLQLLSARLRHNLRFQDTPFRYGGEEFVIILSNTKLAEAELVAQRLNCLIGEQPFMIDKNLPLNITVSIGVATLKSNDDDQGISFLDRADQNLLKAKNNGRNRVVSQSEED</sequence>
<dbReference type="GO" id="GO:0043709">
    <property type="term" value="P:cell adhesion involved in single-species biofilm formation"/>
    <property type="evidence" value="ECO:0007669"/>
    <property type="project" value="TreeGrafter"/>
</dbReference>
<evidence type="ECO:0000313" key="2">
    <source>
        <dbReference type="EMBL" id="OKH32952.1"/>
    </source>
</evidence>
<reference evidence="2 3" key="1">
    <citation type="submission" date="2016-11" db="EMBL/GenBank/DDBJ databases">
        <title>Draft Genome Sequences of Nine Cyanobacterial Strains from Diverse Habitats.</title>
        <authorList>
            <person name="Zhu T."/>
            <person name="Hou S."/>
            <person name="Lu X."/>
            <person name="Hess W.R."/>
        </authorList>
    </citation>
    <scope>NUCLEOTIDE SEQUENCE [LARGE SCALE GENOMIC DNA]</scope>
    <source>
        <strain evidence="2 3">IAM M-71</strain>
    </source>
</reference>
<dbReference type="InterPro" id="IPR050469">
    <property type="entry name" value="Diguanylate_Cyclase"/>
</dbReference>